<gene>
    <name evidence="3" type="ORF">BMF94_6935</name>
</gene>
<dbReference type="Pfam" id="PF12937">
    <property type="entry name" value="F-box-like"/>
    <property type="match status" value="1"/>
</dbReference>
<keyword evidence="4" id="KW-1185">Reference proteome</keyword>
<comment type="caution">
    <text evidence="3">The sequence shown here is derived from an EMBL/GenBank/DDBJ whole genome shotgun (WGS) entry which is preliminary data.</text>
</comment>
<feature type="compositionally biased region" description="Basic and acidic residues" evidence="1">
    <location>
        <begin position="210"/>
        <end position="222"/>
    </location>
</feature>
<accession>A0A2S5AZT5</accession>
<dbReference type="EMBL" id="PJQD01000151">
    <property type="protein sequence ID" value="POY70048.1"/>
    <property type="molecule type" value="Genomic_DNA"/>
</dbReference>
<feature type="region of interest" description="Disordered" evidence="1">
    <location>
        <begin position="1"/>
        <end position="76"/>
    </location>
</feature>
<dbReference type="InterPro" id="IPR036047">
    <property type="entry name" value="F-box-like_dom_sf"/>
</dbReference>
<sequence>MASAGAAPSDEPVVVRQPRAIAGRRRLPTSDSSSTPYATPTSPAQMPASVSVPLASRATRDEDGNDAGDGSRQHPLAYLASSSPSRALSRFWDRLSPPVIPSPFHAASAPSYPPAFLANADLDNVAFSGDRVGNTPLPIPIAATSSSASQRPILEQHDSASQLSFSLRRAASPDAGSLPLPAHTGAHRPASSASASASAPRSTSFGATLEGRRQARRPRTDSWDSPFRLPSMPWRGKDRHDTGNSSAIADDYDDDFNNALLGIDEAMIDDEACFVDGWEGKVDFLVSLPSEISLNVLSLLDFRSVLSAGAVSRQWRCLTLDPLLWRDLFHQNSRWHIKPEAYRLAAEVAAQQAAEAAAAVAAAAAAAATPSKSSLFGGHSLTPSALTPPLGAASFLPDRPVMPNLKRAASSFGRTGVKRIVTGADRVSHGGVVIGRKLSEIVGDFNVLSLVPGATSQSRGSSRAPSEAGDSVNGGGGEEGPGGAVRTASSREVSQQSTPTRPP</sequence>
<dbReference type="STRING" id="741276.A0A2S5AZT5"/>
<dbReference type="Proteomes" id="UP000237144">
    <property type="component" value="Unassembled WGS sequence"/>
</dbReference>
<feature type="region of interest" description="Disordered" evidence="1">
    <location>
        <begin position="453"/>
        <end position="503"/>
    </location>
</feature>
<dbReference type="AlphaFoldDB" id="A0A2S5AZT5"/>
<feature type="non-terminal residue" evidence="3">
    <location>
        <position position="503"/>
    </location>
</feature>
<evidence type="ECO:0000256" key="1">
    <source>
        <dbReference type="SAM" id="MobiDB-lite"/>
    </source>
</evidence>
<dbReference type="CDD" id="cd22087">
    <property type="entry name" value="F-box_FBXO7"/>
    <property type="match status" value="1"/>
</dbReference>
<dbReference type="SUPFAM" id="SSF81383">
    <property type="entry name" value="F-box domain"/>
    <property type="match status" value="1"/>
</dbReference>
<evidence type="ECO:0000313" key="3">
    <source>
        <dbReference type="EMBL" id="POY70048.1"/>
    </source>
</evidence>
<evidence type="ECO:0000259" key="2">
    <source>
        <dbReference type="PROSITE" id="PS50181"/>
    </source>
</evidence>
<feature type="region of interest" description="Disordered" evidence="1">
    <location>
        <begin position="170"/>
        <end position="247"/>
    </location>
</feature>
<feature type="compositionally biased region" description="Gly residues" evidence="1">
    <location>
        <begin position="472"/>
        <end position="483"/>
    </location>
</feature>
<dbReference type="Gene3D" id="1.20.1280.50">
    <property type="match status" value="1"/>
</dbReference>
<name>A0A2S5AZT5_9BASI</name>
<organism evidence="3 4">
    <name type="scientific">Rhodotorula taiwanensis</name>
    <dbReference type="NCBI Taxonomy" id="741276"/>
    <lineage>
        <taxon>Eukaryota</taxon>
        <taxon>Fungi</taxon>
        <taxon>Dikarya</taxon>
        <taxon>Basidiomycota</taxon>
        <taxon>Pucciniomycotina</taxon>
        <taxon>Microbotryomycetes</taxon>
        <taxon>Sporidiobolales</taxon>
        <taxon>Sporidiobolaceae</taxon>
        <taxon>Rhodotorula</taxon>
    </lineage>
</organism>
<feature type="compositionally biased region" description="Low complexity" evidence="1">
    <location>
        <begin position="29"/>
        <end position="43"/>
    </location>
</feature>
<feature type="compositionally biased region" description="Polar residues" evidence="1">
    <location>
        <begin position="454"/>
        <end position="464"/>
    </location>
</feature>
<reference evidence="3 4" key="1">
    <citation type="journal article" date="2018" name="Front. Microbiol.">
        <title>Prospects for Fungal Bioremediation of Acidic Radioactive Waste Sites: Characterization and Genome Sequence of Rhodotorula taiwanensis MD1149.</title>
        <authorList>
            <person name="Tkavc R."/>
            <person name="Matrosova V.Y."/>
            <person name="Grichenko O.E."/>
            <person name="Gostincar C."/>
            <person name="Volpe R.P."/>
            <person name="Klimenkova P."/>
            <person name="Gaidamakova E.K."/>
            <person name="Zhou C.E."/>
            <person name="Stewart B.J."/>
            <person name="Lyman M.G."/>
            <person name="Malfatti S.A."/>
            <person name="Rubinfeld B."/>
            <person name="Courtot M."/>
            <person name="Singh J."/>
            <person name="Dalgard C.L."/>
            <person name="Hamilton T."/>
            <person name="Frey K.G."/>
            <person name="Gunde-Cimerman N."/>
            <person name="Dugan L."/>
            <person name="Daly M.J."/>
        </authorList>
    </citation>
    <scope>NUCLEOTIDE SEQUENCE [LARGE SCALE GENOMIC DNA]</scope>
    <source>
        <strain evidence="3 4">MD1149</strain>
    </source>
</reference>
<dbReference type="PROSITE" id="PS50181">
    <property type="entry name" value="FBOX"/>
    <property type="match status" value="1"/>
</dbReference>
<proteinExistence type="predicted"/>
<feature type="compositionally biased region" description="Polar residues" evidence="1">
    <location>
        <begin position="487"/>
        <end position="503"/>
    </location>
</feature>
<feature type="domain" description="F-box" evidence="2">
    <location>
        <begin position="282"/>
        <end position="328"/>
    </location>
</feature>
<feature type="compositionally biased region" description="Low complexity" evidence="1">
    <location>
        <begin position="190"/>
        <end position="199"/>
    </location>
</feature>
<dbReference type="InterPro" id="IPR001810">
    <property type="entry name" value="F-box_dom"/>
</dbReference>
<protein>
    <recommendedName>
        <fullName evidence="2">F-box domain-containing protein</fullName>
    </recommendedName>
</protein>
<dbReference type="OrthoDB" id="19711at2759"/>
<dbReference type="SMART" id="SM00256">
    <property type="entry name" value="FBOX"/>
    <property type="match status" value="1"/>
</dbReference>
<evidence type="ECO:0000313" key="4">
    <source>
        <dbReference type="Proteomes" id="UP000237144"/>
    </source>
</evidence>